<dbReference type="KEGG" id="bcom:BAUCODRAFT_467626"/>
<dbReference type="EMBL" id="KB445555">
    <property type="protein sequence ID" value="EMC96233.1"/>
    <property type="molecule type" value="Genomic_DNA"/>
</dbReference>
<dbReference type="Proteomes" id="UP000011761">
    <property type="component" value="Unassembled WGS sequence"/>
</dbReference>
<proteinExistence type="predicted"/>
<evidence type="ECO:0000313" key="2">
    <source>
        <dbReference type="Proteomes" id="UP000011761"/>
    </source>
</evidence>
<reference evidence="1 2" key="1">
    <citation type="journal article" date="2012" name="PLoS Pathog.">
        <title>Diverse lifestyles and strategies of plant pathogenesis encoded in the genomes of eighteen Dothideomycetes fungi.</title>
        <authorList>
            <person name="Ohm R.A."/>
            <person name="Feau N."/>
            <person name="Henrissat B."/>
            <person name="Schoch C.L."/>
            <person name="Horwitz B.A."/>
            <person name="Barry K.W."/>
            <person name="Condon B.J."/>
            <person name="Copeland A.C."/>
            <person name="Dhillon B."/>
            <person name="Glaser F."/>
            <person name="Hesse C.N."/>
            <person name="Kosti I."/>
            <person name="LaButti K."/>
            <person name="Lindquist E.A."/>
            <person name="Lucas S."/>
            <person name="Salamov A.A."/>
            <person name="Bradshaw R.E."/>
            <person name="Ciuffetti L."/>
            <person name="Hamelin R.C."/>
            <person name="Kema G.H.J."/>
            <person name="Lawrence C."/>
            <person name="Scott J.A."/>
            <person name="Spatafora J.W."/>
            <person name="Turgeon B.G."/>
            <person name="de Wit P.J.G.M."/>
            <person name="Zhong S."/>
            <person name="Goodwin S.B."/>
            <person name="Grigoriev I.V."/>
        </authorList>
    </citation>
    <scope>NUCLEOTIDE SEQUENCE [LARGE SCALE GENOMIC DNA]</scope>
    <source>
        <strain evidence="1 2">UAMH 10762</strain>
    </source>
</reference>
<keyword evidence="2" id="KW-1185">Reference proteome</keyword>
<accession>M2MXE5</accession>
<organism evidence="1 2">
    <name type="scientific">Baudoinia panamericana (strain UAMH 10762)</name>
    <name type="common">Angels' share fungus</name>
    <name type="synonym">Baudoinia compniacensis (strain UAMH 10762)</name>
    <dbReference type="NCBI Taxonomy" id="717646"/>
    <lineage>
        <taxon>Eukaryota</taxon>
        <taxon>Fungi</taxon>
        <taxon>Dikarya</taxon>
        <taxon>Ascomycota</taxon>
        <taxon>Pezizomycotina</taxon>
        <taxon>Dothideomycetes</taxon>
        <taxon>Dothideomycetidae</taxon>
        <taxon>Mycosphaerellales</taxon>
        <taxon>Teratosphaeriaceae</taxon>
        <taxon>Baudoinia</taxon>
    </lineage>
</organism>
<evidence type="ECO:0000313" key="1">
    <source>
        <dbReference type="EMBL" id="EMC96233.1"/>
    </source>
</evidence>
<dbReference type="HOGENOM" id="CLU_1686239_0_0_1"/>
<name>M2MXE5_BAUPA</name>
<gene>
    <name evidence="1" type="ORF">BAUCODRAFT_467626</name>
</gene>
<protein>
    <submittedName>
        <fullName evidence="1">Uncharacterized protein</fullName>
    </submittedName>
</protein>
<dbReference type="RefSeq" id="XP_007676399.1">
    <property type="nucleotide sequence ID" value="XM_007678209.1"/>
</dbReference>
<sequence>MHVCAKAIISSQTRRLGSYRRSASCRQAYNRTADGTNEMDTRGRQLCVSMVNPSSFSRNELMLLLVALDTLSYALRTQVESALCYKKSNYSERCVRTWRTRRSKRAVKEARSLELSCAVIAPCGVAPQCQPESTSAILLLKISCVARLVCTDRSLC</sequence>
<dbReference type="GeneID" id="19114625"/>
<dbReference type="AlphaFoldDB" id="M2MXE5"/>